<evidence type="ECO:0000313" key="4">
    <source>
        <dbReference type="Proteomes" id="UP001500839"/>
    </source>
</evidence>
<reference evidence="4" key="1">
    <citation type="journal article" date="2019" name="Int. J. Syst. Evol. Microbiol.">
        <title>The Global Catalogue of Microorganisms (GCM) 10K type strain sequencing project: providing services to taxonomists for standard genome sequencing and annotation.</title>
        <authorList>
            <consortium name="The Broad Institute Genomics Platform"/>
            <consortium name="The Broad Institute Genome Sequencing Center for Infectious Disease"/>
            <person name="Wu L."/>
            <person name="Ma J."/>
        </authorList>
    </citation>
    <scope>NUCLEOTIDE SEQUENCE [LARGE SCALE GENOMIC DNA]</scope>
    <source>
        <strain evidence="4">JCM 18542</strain>
    </source>
</reference>
<organism evidence="3 4">
    <name type="scientific">Tomitella cavernea</name>
    <dbReference type="NCBI Taxonomy" id="1387982"/>
    <lineage>
        <taxon>Bacteria</taxon>
        <taxon>Bacillati</taxon>
        <taxon>Actinomycetota</taxon>
        <taxon>Actinomycetes</taxon>
        <taxon>Mycobacteriales</taxon>
        <taxon>Tomitella</taxon>
    </lineage>
</organism>
<dbReference type="NCBIfam" id="NF037970">
    <property type="entry name" value="vanZ_1"/>
    <property type="match status" value="1"/>
</dbReference>
<protein>
    <recommendedName>
        <fullName evidence="2">VanZ-like domain-containing protein</fullName>
    </recommendedName>
</protein>
<dbReference type="Pfam" id="PF04892">
    <property type="entry name" value="VanZ"/>
    <property type="match status" value="1"/>
</dbReference>
<dbReference type="InterPro" id="IPR006976">
    <property type="entry name" value="VanZ-like"/>
</dbReference>
<feature type="transmembrane region" description="Helical" evidence="1">
    <location>
        <begin position="32"/>
        <end position="51"/>
    </location>
</feature>
<gene>
    <name evidence="3" type="ORF">GCM10023353_13930</name>
</gene>
<comment type="caution">
    <text evidence="3">The sequence shown here is derived from an EMBL/GenBank/DDBJ whole genome shotgun (WGS) entry which is preliminary data.</text>
</comment>
<feature type="transmembrane region" description="Helical" evidence="1">
    <location>
        <begin position="58"/>
        <end position="77"/>
    </location>
</feature>
<feature type="domain" description="VanZ-like" evidence="2">
    <location>
        <begin position="30"/>
        <end position="100"/>
    </location>
</feature>
<keyword evidence="1" id="KW-0812">Transmembrane</keyword>
<evidence type="ECO:0000313" key="3">
    <source>
        <dbReference type="EMBL" id="GAA4810747.1"/>
    </source>
</evidence>
<dbReference type="PANTHER" id="PTHR28008">
    <property type="entry name" value="DOMAIN PROTEIN, PUTATIVE (AFU_ORTHOLOGUE AFUA_3G10980)-RELATED"/>
    <property type="match status" value="1"/>
</dbReference>
<dbReference type="RefSeq" id="WP_307810871.1">
    <property type="nucleotide sequence ID" value="NZ_BAABKQ010000001.1"/>
</dbReference>
<evidence type="ECO:0000256" key="1">
    <source>
        <dbReference type="SAM" id="Phobius"/>
    </source>
</evidence>
<proteinExistence type="predicted"/>
<sequence length="109" mass="11249">MPLAVLIPVSLVMLFSPGSTVPSGPPHSDKLVHAGLFAALAIAAVVAGAGWRSTAAVLLVYAAVSEVLQGVLPIHRNGDLRDVLADTVGIACGIVLTLVVRRFRVFLGK</sequence>
<accession>A0ABP9CJB5</accession>
<evidence type="ECO:0000259" key="2">
    <source>
        <dbReference type="Pfam" id="PF04892"/>
    </source>
</evidence>
<dbReference type="PANTHER" id="PTHR28008:SF1">
    <property type="entry name" value="DOMAIN PROTEIN, PUTATIVE (AFU_ORTHOLOGUE AFUA_3G10980)-RELATED"/>
    <property type="match status" value="1"/>
</dbReference>
<keyword evidence="4" id="KW-1185">Reference proteome</keyword>
<keyword evidence="1" id="KW-0472">Membrane</keyword>
<dbReference type="EMBL" id="BAABKQ010000001">
    <property type="protein sequence ID" value="GAA4810747.1"/>
    <property type="molecule type" value="Genomic_DNA"/>
</dbReference>
<dbReference type="Proteomes" id="UP001500839">
    <property type="component" value="Unassembled WGS sequence"/>
</dbReference>
<feature type="transmembrane region" description="Helical" evidence="1">
    <location>
        <begin position="83"/>
        <end position="100"/>
    </location>
</feature>
<name>A0ABP9CJB5_9ACTN</name>
<keyword evidence="1" id="KW-1133">Transmembrane helix</keyword>